<sequence>MTMPGPVIHWFRRDLRLADNPALTAAGQNGAPVILLYVHDDISAVDWTAGAASNWFLHHSLENLNRDLLPYGNRIVFRKGSAVNVIRDLAVETKASTVFFTRCYEPWAAEEEKILAHELKASGIAARRFGGNLLFEPESLKTGSQQPFKVYTPFYKAGLKQLQTEGIRPRPEKLPAPANLPSSDDLRSWNLCPTKPDWSTGLAENWQPGEQGADAALENFIEEHLNRYSSDRDRPGIKGTSRLSPHLHFGEITPRSCWQRTLSKCVIENGFPSQGAEVFLKELIWREFSHHLLHHTPDLPSRPFRQKFSEFPWRKDEDQLVAWQRGLTGYPLVDAGMRELWHSGWMHNRVRMITASFLIKHLLIDWRQGQKWFWDTLVDADLANNAASWQWVAGCGADAAPYFRIFNPVLQGEKFDPDGVYIKRWVPELGNLPAKYIHAPWLGPENVLKQAGVTLGKDYPRPIVDHAAARNRALAALKSL</sequence>
<comment type="cofactor">
    <cofactor evidence="1">
        <name>(6R)-5,10-methylene-5,6,7,8-tetrahydrofolate</name>
        <dbReference type="ChEBI" id="CHEBI:15636"/>
    </cofactor>
</comment>
<dbReference type="SUPFAM" id="SSF52425">
    <property type="entry name" value="Cryptochrome/photolyase, N-terminal domain"/>
    <property type="match status" value="1"/>
</dbReference>
<dbReference type="PANTHER" id="PTHR11455:SF9">
    <property type="entry name" value="CRYPTOCHROME CIRCADIAN CLOCK 5 ISOFORM X1"/>
    <property type="match status" value="1"/>
</dbReference>
<dbReference type="RefSeq" id="WP_269424988.1">
    <property type="nucleotide sequence ID" value="NZ_JAPWGY010000011.1"/>
</dbReference>
<dbReference type="Gene3D" id="3.40.50.620">
    <property type="entry name" value="HUPs"/>
    <property type="match status" value="1"/>
</dbReference>
<evidence type="ECO:0000256" key="4">
    <source>
        <dbReference type="ARBA" id="ARBA00022827"/>
    </source>
</evidence>
<evidence type="ECO:0000256" key="6">
    <source>
        <dbReference type="RuleBase" id="RU004182"/>
    </source>
</evidence>
<evidence type="ECO:0000256" key="5">
    <source>
        <dbReference type="ARBA" id="ARBA00022991"/>
    </source>
</evidence>
<keyword evidence="4 6" id="KW-0274">FAD</keyword>
<dbReference type="InterPro" id="IPR036134">
    <property type="entry name" value="Crypto/Photolyase_FAD-like_sf"/>
</dbReference>
<gene>
    <name evidence="8" type="ORF">O4H49_18825</name>
</gene>
<dbReference type="Proteomes" id="UP001069802">
    <property type="component" value="Unassembled WGS sequence"/>
</dbReference>
<dbReference type="PANTHER" id="PTHR11455">
    <property type="entry name" value="CRYPTOCHROME"/>
    <property type="match status" value="1"/>
</dbReference>
<comment type="cofactor">
    <cofactor evidence="2">
        <name>FAD</name>
        <dbReference type="ChEBI" id="CHEBI:57692"/>
    </cofactor>
</comment>
<dbReference type="InterPro" id="IPR018394">
    <property type="entry name" value="DNA_photolyase_1_CS_C"/>
</dbReference>
<comment type="similarity">
    <text evidence="6">Belongs to the DNA photolyase family.</text>
</comment>
<dbReference type="EMBL" id="JAPWGY010000011">
    <property type="protein sequence ID" value="MCZ4282846.1"/>
    <property type="molecule type" value="Genomic_DNA"/>
</dbReference>
<dbReference type="Pfam" id="PF00875">
    <property type="entry name" value="DNA_photolyase"/>
    <property type="match status" value="1"/>
</dbReference>
<dbReference type="PROSITE" id="PS00691">
    <property type="entry name" value="DNA_PHOTOLYASES_1_2"/>
    <property type="match status" value="1"/>
</dbReference>
<evidence type="ECO:0000256" key="1">
    <source>
        <dbReference type="ARBA" id="ARBA00001932"/>
    </source>
</evidence>
<dbReference type="InterPro" id="IPR014729">
    <property type="entry name" value="Rossmann-like_a/b/a_fold"/>
</dbReference>
<name>A0ABT4LP80_9PROT</name>
<organism evidence="8 9">
    <name type="scientific">Kiloniella laminariae</name>
    <dbReference type="NCBI Taxonomy" id="454162"/>
    <lineage>
        <taxon>Bacteria</taxon>
        <taxon>Pseudomonadati</taxon>
        <taxon>Pseudomonadota</taxon>
        <taxon>Alphaproteobacteria</taxon>
        <taxon>Rhodospirillales</taxon>
        <taxon>Kiloniellaceae</taxon>
        <taxon>Kiloniella</taxon>
    </lineage>
</organism>
<dbReference type="SUPFAM" id="SSF48173">
    <property type="entry name" value="Cryptochrome/photolyase FAD-binding domain"/>
    <property type="match status" value="1"/>
</dbReference>
<protein>
    <submittedName>
        <fullName evidence="8">Deoxyribodipyrimidine photo-lyase</fullName>
    </submittedName>
</protein>
<dbReference type="PRINTS" id="PR00147">
    <property type="entry name" value="DNAPHOTLYASE"/>
</dbReference>
<dbReference type="InterPro" id="IPR002081">
    <property type="entry name" value="Cryptochrome/DNA_photolyase_1"/>
</dbReference>
<evidence type="ECO:0000256" key="2">
    <source>
        <dbReference type="ARBA" id="ARBA00001974"/>
    </source>
</evidence>
<dbReference type="Gene3D" id="1.10.579.10">
    <property type="entry name" value="DNA Cyclobutane Dipyrimidine Photolyase, subunit A, domain 3"/>
    <property type="match status" value="1"/>
</dbReference>
<comment type="caution">
    <text evidence="8">The sequence shown here is derived from an EMBL/GenBank/DDBJ whole genome shotgun (WGS) entry which is preliminary data.</text>
</comment>
<evidence type="ECO:0000259" key="7">
    <source>
        <dbReference type="PROSITE" id="PS51645"/>
    </source>
</evidence>
<dbReference type="InterPro" id="IPR036155">
    <property type="entry name" value="Crypto/Photolyase_N_sf"/>
</dbReference>
<dbReference type="Gene3D" id="1.25.40.80">
    <property type="match status" value="1"/>
</dbReference>
<evidence type="ECO:0000256" key="3">
    <source>
        <dbReference type="ARBA" id="ARBA00022630"/>
    </source>
</evidence>
<evidence type="ECO:0000313" key="9">
    <source>
        <dbReference type="Proteomes" id="UP001069802"/>
    </source>
</evidence>
<dbReference type="PROSITE" id="PS51645">
    <property type="entry name" value="PHR_CRY_ALPHA_BETA"/>
    <property type="match status" value="1"/>
</dbReference>
<proteinExistence type="inferred from homology"/>
<evidence type="ECO:0000313" key="8">
    <source>
        <dbReference type="EMBL" id="MCZ4282846.1"/>
    </source>
</evidence>
<dbReference type="PROSITE" id="PS00394">
    <property type="entry name" value="DNA_PHOTOLYASES_1_1"/>
    <property type="match status" value="1"/>
</dbReference>
<feature type="domain" description="Photolyase/cryptochrome alpha/beta" evidence="7">
    <location>
        <begin position="5"/>
        <end position="134"/>
    </location>
</feature>
<keyword evidence="9" id="KW-1185">Reference proteome</keyword>
<reference evidence="8" key="1">
    <citation type="submission" date="2022-12" db="EMBL/GenBank/DDBJ databases">
        <title>Bacterial isolates from different developmental stages of Nematostella vectensis.</title>
        <authorList>
            <person name="Fraune S."/>
        </authorList>
    </citation>
    <scope>NUCLEOTIDE SEQUENCE</scope>
    <source>
        <strain evidence="8">G21630-S1</strain>
    </source>
</reference>
<dbReference type="Pfam" id="PF03441">
    <property type="entry name" value="FAD_binding_7"/>
    <property type="match status" value="1"/>
</dbReference>
<accession>A0ABT4LP80</accession>
<keyword evidence="3 6" id="KW-0285">Flavoprotein</keyword>
<dbReference type="InterPro" id="IPR006050">
    <property type="entry name" value="DNA_photolyase_N"/>
</dbReference>
<keyword evidence="5 6" id="KW-0157">Chromophore</keyword>
<dbReference type="InterPro" id="IPR005101">
    <property type="entry name" value="Cryptochr/Photolyase_FAD-bd"/>
</dbReference>